<accession>A0AA35UPI6</accession>
<feature type="transmembrane region" description="Helical" evidence="1">
    <location>
        <begin position="134"/>
        <end position="162"/>
    </location>
</feature>
<gene>
    <name evidence="2" type="ORF">LMG32879_002119</name>
</gene>
<evidence type="ECO:0000256" key="1">
    <source>
        <dbReference type="SAM" id="Phobius"/>
    </source>
</evidence>
<dbReference type="EMBL" id="CATKSH010000012">
    <property type="protein sequence ID" value="CAI9121272.1"/>
    <property type="molecule type" value="Genomic_DNA"/>
</dbReference>
<comment type="caution">
    <text evidence="2">The sequence shown here is derived from an EMBL/GenBank/DDBJ whole genome shotgun (WGS) entry which is preliminary data.</text>
</comment>
<proteinExistence type="predicted"/>
<dbReference type="Pfam" id="PF03929">
    <property type="entry name" value="PepSY_TM"/>
    <property type="match status" value="1"/>
</dbReference>
<organism evidence="2 3">
    <name type="scientific">Brytella acorum</name>
    <dbReference type="NCBI Taxonomy" id="2959299"/>
    <lineage>
        <taxon>Bacteria</taxon>
        <taxon>Pseudomonadati</taxon>
        <taxon>Pseudomonadota</taxon>
        <taxon>Alphaproteobacteria</taxon>
        <taxon>Acetobacterales</taxon>
        <taxon>Acetobacteraceae</taxon>
        <taxon>Brytella</taxon>
    </lineage>
</organism>
<dbReference type="PANTHER" id="PTHR34219">
    <property type="entry name" value="IRON-REGULATED INNER MEMBRANE PROTEIN-RELATED"/>
    <property type="match status" value="1"/>
</dbReference>
<dbReference type="Proteomes" id="UP001176960">
    <property type="component" value="Unassembled WGS sequence"/>
</dbReference>
<dbReference type="AlphaFoldDB" id="A0AA35UPI6"/>
<keyword evidence="1" id="KW-1133">Transmembrane helix</keyword>
<evidence type="ECO:0000313" key="3">
    <source>
        <dbReference type="Proteomes" id="UP001176960"/>
    </source>
</evidence>
<sequence length="364" mass="39976">MHRWSGLVCTAFLLVICVTGLPLIFEEEIDHWLDETRPYAAVAADAPRSELKTILSSARERYPGQVVTSVFMDDDEPQVLVTMAPSWLSFNDAPRVGHGLKFDAHTGALLRDDKTVSQVGNSLLPMILHLHRDLFSGLIGALFLALMAIFFILAIVSGVLLYGPFMKRLTFGTIRAGREKGRLAWLDLHNLLGIVLVAWMSVVGLTGALNEISGPLFALWQRATAETLLYPWRMATVPTISALASLDGVVQAAQDAVPEMRVTSVIYPGSRFGARSHYLVWTKGKTSLTSRLYTPVLVEALSGRVTAVVPMPWYLRALEVSRPLHFGDYGGTPLKVIWALFDLVVIAVLVSGVVLWAGKRKVDA</sequence>
<protein>
    <submittedName>
        <fullName evidence="2">PepSY-associated TM helix domain-containing protein</fullName>
    </submittedName>
</protein>
<reference evidence="2" key="1">
    <citation type="submission" date="2023-03" db="EMBL/GenBank/DDBJ databases">
        <authorList>
            <person name="Cleenwerck I."/>
        </authorList>
    </citation>
    <scope>NUCLEOTIDE SEQUENCE</scope>
    <source>
        <strain evidence="2">LMG 32879</strain>
    </source>
</reference>
<name>A0AA35UPI6_9PROT</name>
<keyword evidence="1" id="KW-0472">Membrane</keyword>
<evidence type="ECO:0000313" key="2">
    <source>
        <dbReference type="EMBL" id="CAI9121272.1"/>
    </source>
</evidence>
<keyword evidence="3" id="KW-1185">Reference proteome</keyword>
<dbReference type="PANTHER" id="PTHR34219:SF3">
    <property type="entry name" value="BLL7967 PROTEIN"/>
    <property type="match status" value="1"/>
</dbReference>
<feature type="transmembrane region" description="Helical" evidence="1">
    <location>
        <begin position="183"/>
        <end position="209"/>
    </location>
</feature>
<keyword evidence="1" id="KW-0812">Transmembrane</keyword>
<dbReference type="InterPro" id="IPR005625">
    <property type="entry name" value="PepSY-ass_TM"/>
</dbReference>
<feature type="transmembrane region" description="Helical" evidence="1">
    <location>
        <begin position="336"/>
        <end position="358"/>
    </location>
</feature>
<dbReference type="RefSeq" id="WP_289843290.1">
    <property type="nucleotide sequence ID" value="NZ_CATKSH010000012.1"/>
</dbReference>